<dbReference type="Gene3D" id="2.40.160.50">
    <property type="entry name" value="membrane protein fhac: a member of the omp85/tpsb transporter family"/>
    <property type="match status" value="1"/>
</dbReference>
<evidence type="ECO:0008006" key="4">
    <source>
        <dbReference type="Google" id="ProtNLM"/>
    </source>
</evidence>
<protein>
    <recommendedName>
        <fullName evidence="4">Outer membrane protein assembly factor BamA</fullName>
    </recommendedName>
</protein>
<sequence>MKSSIFYFLFLIFGLSSSAQNFQLHIIGKTTSETKIIDSIGYIQKHQSAKLIIEEINNISQKLKENGYINNQILEKKKENDSSFSAKISLGKRIKSIHIYIGIKNNLLLTNFFEQNQDSIILPYSQTEPFLKHTLQNLEKNGYAFAKVKLTNIKQKNQDLYADLSISTDKKRNLNAIEIKYSNEQQKKLFPKGAQKQIEKKYKNSIFNQETVKQINHDFEEFGFINQIKFPEILFTQDTTKVFIYLEKRKANNFDGYLGFNNTENKKIQFNGYLDLTLVNALRNGEELSIYWKNDGNNQRLFNANLNIPYIFNSPIAIKAQINIFKQDSIFQNTKTALQLGYFLNYNKRIYLGFESTESSDIQNLNSENLSDYKNTFYTASAELKKNNSKNKLFPTKSSINLTIGNGKRTISEGSPQKQNFANFNIMNDFYINEKNIINVKNQNYFLKSENYITNELHRFGGMNSIRGFSENSLQGNLMIALMTEYRYLISSNLYFNSILDYCYYEDPTILSINEKKEKILGIGLGLGARTSNGLLKFAITNGKSKNEEIKFSNTIVIINYTIRF</sequence>
<reference evidence="2 3" key="1">
    <citation type="submission" date="2018-08" db="EMBL/GenBank/DDBJ databases">
        <title>Genomic Encyclopedia of Archaeal and Bacterial Type Strains, Phase II (KMG-II): from individual species to whole genera.</title>
        <authorList>
            <person name="Goeker M."/>
        </authorList>
    </citation>
    <scope>NUCLEOTIDE SEQUENCE [LARGE SCALE GENOMIC DNA]</scope>
    <source>
        <strain evidence="2 3">DSM 100880</strain>
    </source>
</reference>
<evidence type="ECO:0000313" key="3">
    <source>
        <dbReference type="Proteomes" id="UP000257136"/>
    </source>
</evidence>
<dbReference type="Proteomes" id="UP000257136">
    <property type="component" value="Unassembled WGS sequence"/>
</dbReference>
<proteinExistence type="predicted"/>
<keyword evidence="3" id="KW-1185">Reference proteome</keyword>
<feature type="chain" id="PRO_5017806745" description="Outer membrane protein assembly factor BamA" evidence="1">
    <location>
        <begin position="20"/>
        <end position="565"/>
    </location>
</feature>
<keyword evidence="1" id="KW-0732">Signal</keyword>
<gene>
    <name evidence="2" type="ORF">C8P67_107118</name>
</gene>
<feature type="signal peptide" evidence="1">
    <location>
        <begin position="1"/>
        <end position="19"/>
    </location>
</feature>
<dbReference type="EMBL" id="QUNI01000007">
    <property type="protein sequence ID" value="REG98191.1"/>
    <property type="molecule type" value="Genomic_DNA"/>
</dbReference>
<evidence type="ECO:0000313" key="2">
    <source>
        <dbReference type="EMBL" id="REG98191.1"/>
    </source>
</evidence>
<accession>A0A3E0EJ37</accession>
<evidence type="ECO:0000256" key="1">
    <source>
        <dbReference type="SAM" id="SignalP"/>
    </source>
</evidence>
<comment type="caution">
    <text evidence="2">The sequence shown here is derived from an EMBL/GenBank/DDBJ whole genome shotgun (WGS) entry which is preliminary data.</text>
</comment>
<organism evidence="2 3">
    <name type="scientific">Flavobacterium aquicola</name>
    <dbReference type="NCBI Taxonomy" id="1682742"/>
    <lineage>
        <taxon>Bacteria</taxon>
        <taxon>Pseudomonadati</taxon>
        <taxon>Bacteroidota</taxon>
        <taxon>Flavobacteriia</taxon>
        <taxon>Flavobacteriales</taxon>
        <taxon>Flavobacteriaceae</taxon>
        <taxon>Flavobacterium</taxon>
    </lineage>
</organism>
<name>A0A3E0EJ37_9FLAO</name>
<dbReference type="AlphaFoldDB" id="A0A3E0EJ37"/>